<dbReference type="EMBL" id="FPCK01000001">
    <property type="protein sequence ID" value="SFV33192.1"/>
    <property type="molecule type" value="Genomic_DNA"/>
</dbReference>
<dbReference type="AlphaFoldDB" id="A0A1I7NEU4"/>
<feature type="region of interest" description="Disordered" evidence="1">
    <location>
        <begin position="37"/>
        <end position="64"/>
    </location>
</feature>
<reference evidence="2 3" key="1">
    <citation type="submission" date="2016-10" db="EMBL/GenBank/DDBJ databases">
        <authorList>
            <person name="de Groot N.N."/>
        </authorList>
    </citation>
    <scope>NUCLEOTIDE SEQUENCE [LARGE SCALE GENOMIC DNA]</scope>
    <source>
        <strain evidence="2 3">IPL20</strain>
    </source>
</reference>
<feature type="compositionally biased region" description="Basic and acidic residues" evidence="1">
    <location>
        <begin position="40"/>
        <end position="64"/>
    </location>
</feature>
<proteinExistence type="predicted"/>
<dbReference type="Proteomes" id="UP000199074">
    <property type="component" value="Unassembled WGS sequence"/>
</dbReference>
<evidence type="ECO:0000256" key="1">
    <source>
        <dbReference type="SAM" id="MobiDB-lite"/>
    </source>
</evidence>
<dbReference type="OrthoDB" id="6699603at2"/>
<organism evidence="2 3">
    <name type="scientific">Devosia crocina</name>
    <dbReference type="NCBI Taxonomy" id="429728"/>
    <lineage>
        <taxon>Bacteria</taxon>
        <taxon>Pseudomonadati</taxon>
        <taxon>Pseudomonadota</taxon>
        <taxon>Alphaproteobacteria</taxon>
        <taxon>Hyphomicrobiales</taxon>
        <taxon>Devosiaceae</taxon>
        <taxon>Devosia</taxon>
    </lineage>
</organism>
<protein>
    <submittedName>
        <fullName evidence="2">Uncharacterized protein</fullName>
    </submittedName>
</protein>
<gene>
    <name evidence="2" type="ORF">SAMN05216456_1915</name>
</gene>
<dbReference type="RefSeq" id="WP_092423617.1">
    <property type="nucleotide sequence ID" value="NZ_FPCK01000001.1"/>
</dbReference>
<keyword evidence="3" id="KW-1185">Reference proteome</keyword>
<sequence>MKFDVLRQHYGDKQYWPGDVRDASEADVKHLLESGVLKRQKAEPKTQNKVEPPIETKRMTKKAD</sequence>
<evidence type="ECO:0000313" key="2">
    <source>
        <dbReference type="EMBL" id="SFV33192.1"/>
    </source>
</evidence>
<name>A0A1I7NEU4_9HYPH</name>
<evidence type="ECO:0000313" key="3">
    <source>
        <dbReference type="Proteomes" id="UP000199074"/>
    </source>
</evidence>
<dbReference type="STRING" id="429728.SAMN05216456_1915"/>
<accession>A0A1I7NEU4</accession>